<accession>A0AAW0T0C4</accession>
<feature type="domain" description="Peptidase S1" evidence="3">
    <location>
        <begin position="178"/>
        <end position="421"/>
    </location>
</feature>
<evidence type="ECO:0000259" key="3">
    <source>
        <dbReference type="PROSITE" id="PS50240"/>
    </source>
</evidence>
<reference evidence="4 5" key="1">
    <citation type="submission" date="2023-03" db="EMBL/GenBank/DDBJ databases">
        <title>High-quality genome of Scylla paramamosain provides insights in environmental adaptation.</title>
        <authorList>
            <person name="Zhang L."/>
        </authorList>
    </citation>
    <scope>NUCLEOTIDE SEQUENCE [LARGE SCALE GENOMIC DNA]</scope>
    <source>
        <strain evidence="4">LZ_2023a</strain>
        <tissue evidence="4">Muscle</tissue>
    </source>
</reference>
<dbReference type="InterPro" id="IPR043504">
    <property type="entry name" value="Peptidase_S1_PA_chymotrypsin"/>
</dbReference>
<dbReference type="PRINTS" id="PR00722">
    <property type="entry name" value="CHYMOTRYPSIN"/>
</dbReference>
<evidence type="ECO:0000256" key="2">
    <source>
        <dbReference type="SAM" id="SignalP"/>
    </source>
</evidence>
<dbReference type="AlphaFoldDB" id="A0AAW0T0C4"/>
<dbReference type="Proteomes" id="UP001487740">
    <property type="component" value="Unassembled WGS sequence"/>
</dbReference>
<dbReference type="EMBL" id="JARAKH010000041">
    <property type="protein sequence ID" value="KAK8381013.1"/>
    <property type="molecule type" value="Genomic_DNA"/>
</dbReference>
<dbReference type="GO" id="GO:0006508">
    <property type="term" value="P:proteolysis"/>
    <property type="evidence" value="ECO:0007669"/>
    <property type="project" value="InterPro"/>
</dbReference>
<dbReference type="FunFam" id="2.40.10.10:FF:000072">
    <property type="entry name" value="CLIP-domain serine protease"/>
    <property type="match status" value="1"/>
</dbReference>
<name>A0AAW0T0C4_SCYPA</name>
<dbReference type="SMART" id="SM00020">
    <property type="entry name" value="Tryp_SPc"/>
    <property type="match status" value="1"/>
</dbReference>
<feature type="signal peptide" evidence="2">
    <location>
        <begin position="1"/>
        <end position="35"/>
    </location>
</feature>
<dbReference type="InterPro" id="IPR001254">
    <property type="entry name" value="Trypsin_dom"/>
</dbReference>
<dbReference type="InterPro" id="IPR001314">
    <property type="entry name" value="Peptidase_S1A"/>
</dbReference>
<dbReference type="PROSITE" id="PS00135">
    <property type="entry name" value="TRYPSIN_SER"/>
    <property type="match status" value="1"/>
</dbReference>
<dbReference type="Gene3D" id="2.40.10.10">
    <property type="entry name" value="Trypsin-like serine proteases"/>
    <property type="match status" value="1"/>
</dbReference>
<dbReference type="InterPro" id="IPR009003">
    <property type="entry name" value="Peptidase_S1_PA"/>
</dbReference>
<evidence type="ECO:0000313" key="5">
    <source>
        <dbReference type="Proteomes" id="UP001487740"/>
    </source>
</evidence>
<dbReference type="PANTHER" id="PTHR24252:SF7">
    <property type="entry name" value="HYALIN"/>
    <property type="match status" value="1"/>
</dbReference>
<sequence>MGEGRWGGVPTSLSSLLLFLLLLFSLHLSTSPASAQQTTTTDVARFIRGIFTLPDYCLHDGIQAACTFVLTCIFRGGTSVNKCGGGFFYTCCVPTVATVRSDAVRQMNIFSRQPPPLANRPIARPRLPLHRRPRPYFRPRPWGLNRIPGGTKSSLSRTKHRRVSGCGTPRISQFAKRIIGGDEARFGEFPWQAHIRISGYQCGGVLVNHFFVATAAHCVHKARLNQITVHLGEFDTKDTGDHEEPLPKETFAVVEKRIHPMFKYMLTQPDRYDIAVLRLNRPVIYRANILPICLPDPNDNFIGDVGIVAGWGKTDNSFGKTGTNILRKVLVPIISNDECLSWHHHKGIDVKLHYEMFCAGHSQGKMDACLGDSGGPLVVEKDGRWVLAGITSAGFGCAVDHQPGIYHKVSVTAGWVTGSVRT</sequence>
<feature type="chain" id="PRO_5043407495" description="Peptidase S1 domain-containing protein" evidence="2">
    <location>
        <begin position="36"/>
        <end position="422"/>
    </location>
</feature>
<proteinExistence type="predicted"/>
<dbReference type="InterPro" id="IPR033116">
    <property type="entry name" value="TRYPSIN_SER"/>
</dbReference>
<dbReference type="Pfam" id="PF00089">
    <property type="entry name" value="Trypsin"/>
    <property type="match status" value="1"/>
</dbReference>
<keyword evidence="5" id="KW-1185">Reference proteome</keyword>
<dbReference type="PROSITE" id="PS50240">
    <property type="entry name" value="TRYPSIN_DOM"/>
    <property type="match status" value="1"/>
</dbReference>
<organism evidence="4 5">
    <name type="scientific">Scylla paramamosain</name>
    <name type="common">Mud crab</name>
    <dbReference type="NCBI Taxonomy" id="85552"/>
    <lineage>
        <taxon>Eukaryota</taxon>
        <taxon>Metazoa</taxon>
        <taxon>Ecdysozoa</taxon>
        <taxon>Arthropoda</taxon>
        <taxon>Crustacea</taxon>
        <taxon>Multicrustacea</taxon>
        <taxon>Malacostraca</taxon>
        <taxon>Eumalacostraca</taxon>
        <taxon>Eucarida</taxon>
        <taxon>Decapoda</taxon>
        <taxon>Pleocyemata</taxon>
        <taxon>Brachyura</taxon>
        <taxon>Eubrachyura</taxon>
        <taxon>Portunoidea</taxon>
        <taxon>Portunidae</taxon>
        <taxon>Portuninae</taxon>
        <taxon>Scylla</taxon>
    </lineage>
</organism>
<evidence type="ECO:0000256" key="1">
    <source>
        <dbReference type="ARBA" id="ARBA00023157"/>
    </source>
</evidence>
<comment type="caution">
    <text evidence="4">The sequence shown here is derived from an EMBL/GenBank/DDBJ whole genome shotgun (WGS) entry which is preliminary data.</text>
</comment>
<protein>
    <recommendedName>
        <fullName evidence="3">Peptidase S1 domain-containing protein</fullName>
    </recommendedName>
</protein>
<keyword evidence="2" id="KW-0732">Signal</keyword>
<gene>
    <name evidence="4" type="ORF">O3P69_008142</name>
</gene>
<dbReference type="SUPFAM" id="SSF50494">
    <property type="entry name" value="Trypsin-like serine proteases"/>
    <property type="match status" value="1"/>
</dbReference>
<keyword evidence="1" id="KW-1015">Disulfide bond</keyword>
<dbReference type="GO" id="GO:0004252">
    <property type="term" value="F:serine-type endopeptidase activity"/>
    <property type="evidence" value="ECO:0007669"/>
    <property type="project" value="InterPro"/>
</dbReference>
<dbReference type="PANTHER" id="PTHR24252">
    <property type="entry name" value="ACROSIN-RELATED"/>
    <property type="match status" value="1"/>
</dbReference>
<evidence type="ECO:0000313" key="4">
    <source>
        <dbReference type="EMBL" id="KAK8381013.1"/>
    </source>
</evidence>
<dbReference type="CDD" id="cd00190">
    <property type="entry name" value="Tryp_SPc"/>
    <property type="match status" value="1"/>
</dbReference>